<dbReference type="GO" id="GO:0001228">
    <property type="term" value="F:DNA-binding transcription activator activity, RNA polymerase II-specific"/>
    <property type="evidence" value="ECO:0007669"/>
    <property type="project" value="TreeGrafter"/>
</dbReference>
<protein>
    <submittedName>
        <fullName evidence="1">C6 zinc finger domain-containing protein</fullName>
    </submittedName>
</protein>
<name>A0A166YU72_9PEZI</name>
<accession>A0A166YU72</accession>
<keyword evidence="2" id="KW-1185">Reference proteome</keyword>
<comment type="caution">
    <text evidence="1">The sequence shown here is derived from an EMBL/GenBank/DDBJ whole genome shotgun (WGS) entry which is preliminary data.</text>
</comment>
<dbReference type="STRING" id="708197.A0A166YU72"/>
<evidence type="ECO:0000313" key="1">
    <source>
        <dbReference type="EMBL" id="KZL78059.1"/>
    </source>
</evidence>
<dbReference type="InterPro" id="IPR053157">
    <property type="entry name" value="Sterol_Uptake_Regulator"/>
</dbReference>
<reference evidence="1 2" key="1">
    <citation type="submission" date="2015-06" db="EMBL/GenBank/DDBJ databases">
        <title>Survival trade-offs in plant roots during colonization by closely related pathogenic and mutualistic fungi.</title>
        <authorList>
            <person name="Hacquard S."/>
            <person name="Kracher B."/>
            <person name="Hiruma K."/>
            <person name="Weinman A."/>
            <person name="Muench P."/>
            <person name="Garrido Oter R."/>
            <person name="Ver Loren van Themaat E."/>
            <person name="Dallerey J.-F."/>
            <person name="Damm U."/>
            <person name="Henrissat B."/>
            <person name="Lespinet O."/>
            <person name="Thon M."/>
            <person name="Kemen E."/>
            <person name="McHardy A.C."/>
            <person name="Schulze-Lefert P."/>
            <person name="O'Connell R.J."/>
        </authorList>
    </citation>
    <scope>NUCLEOTIDE SEQUENCE [LARGE SCALE GENOMIC DNA]</scope>
    <source>
        <strain evidence="1 2">0861</strain>
    </source>
</reference>
<dbReference type="PANTHER" id="PTHR47784:SF5">
    <property type="entry name" value="STEROL UPTAKE CONTROL PROTEIN 2"/>
    <property type="match status" value="1"/>
</dbReference>
<dbReference type="AlphaFoldDB" id="A0A166YU72"/>
<evidence type="ECO:0000313" key="2">
    <source>
        <dbReference type="Proteomes" id="UP000076552"/>
    </source>
</evidence>
<gene>
    <name evidence="1" type="ORF">CT0861_05825</name>
</gene>
<organism evidence="1 2">
    <name type="scientific">Colletotrichum tofieldiae</name>
    <dbReference type="NCBI Taxonomy" id="708197"/>
    <lineage>
        <taxon>Eukaryota</taxon>
        <taxon>Fungi</taxon>
        <taxon>Dikarya</taxon>
        <taxon>Ascomycota</taxon>
        <taxon>Pezizomycotina</taxon>
        <taxon>Sordariomycetes</taxon>
        <taxon>Hypocreomycetidae</taxon>
        <taxon>Glomerellales</taxon>
        <taxon>Glomerellaceae</taxon>
        <taxon>Colletotrichum</taxon>
        <taxon>Colletotrichum spaethianum species complex</taxon>
    </lineage>
</organism>
<dbReference type="PANTHER" id="PTHR47784">
    <property type="entry name" value="STEROL UPTAKE CONTROL PROTEIN 2"/>
    <property type="match status" value="1"/>
</dbReference>
<sequence length="323" mass="36941">MPLNDDSLADLELLEYWHRHPVTNDFSDAMRHVQYDYVRLGFSHHYLLNSILAVAALQLFSEDRSRAKWYARAVAHQQAAISRARPHFQLLDEAHSRALLGFSAFTSMYAAAEPVLRPTRMLSLQTQFNPVEELIHGFRFARCTRALVQQKFSPLITSDPWLLVNFGSSHPEIAQDLEVSFPQLALLQGYIEHRCNGRQKAACLHAVKLLFHKISMLSRDPENPGHIMQVWSWGLEVQETFLDMCLEQHAVALIILAHFPVLMSLKKGHWCTLNWPGVLFEHIVRVLGDGWENALKWPRDVTHGSVINPLSTATHHRLALVEV</sequence>
<dbReference type="Proteomes" id="UP000076552">
    <property type="component" value="Unassembled WGS sequence"/>
</dbReference>
<dbReference type="EMBL" id="LFIV01000004">
    <property type="protein sequence ID" value="KZL78059.1"/>
    <property type="molecule type" value="Genomic_DNA"/>
</dbReference>
<proteinExistence type="predicted"/>